<dbReference type="GO" id="GO:0046394">
    <property type="term" value="P:carboxylic acid biosynthetic process"/>
    <property type="evidence" value="ECO:0007669"/>
    <property type="project" value="UniProtKB-ARBA"/>
</dbReference>
<dbReference type="PANTHER" id="PTHR42743">
    <property type="entry name" value="AMINO-ACID AMINOTRANSFERASE"/>
    <property type="match status" value="1"/>
</dbReference>
<dbReference type="InterPro" id="IPR036038">
    <property type="entry name" value="Aminotransferase-like"/>
</dbReference>
<keyword evidence="4" id="KW-0808">Transferase</keyword>
<name>A0A3B0TVB0_9ZZZZ</name>
<dbReference type="InterPro" id="IPR001544">
    <property type="entry name" value="Aminotrans_IV"/>
</dbReference>
<evidence type="ECO:0000256" key="3">
    <source>
        <dbReference type="ARBA" id="ARBA00022898"/>
    </source>
</evidence>
<dbReference type="GO" id="GO:0047810">
    <property type="term" value="F:D-alanine-2-oxoglutarate aminotransferase activity"/>
    <property type="evidence" value="ECO:0007669"/>
    <property type="project" value="UniProtKB-EC"/>
</dbReference>
<dbReference type="GO" id="GO:0005829">
    <property type="term" value="C:cytosol"/>
    <property type="evidence" value="ECO:0007669"/>
    <property type="project" value="TreeGrafter"/>
</dbReference>
<dbReference type="GO" id="GO:0008652">
    <property type="term" value="P:amino acid biosynthetic process"/>
    <property type="evidence" value="ECO:0007669"/>
    <property type="project" value="UniProtKB-ARBA"/>
</dbReference>
<sequence>MRSIFINHQYVSEDAAKISVFDRGFLFADAIYEITPVIEGKLIDFDGHFTRLKRSLGELDMGLPMEREALLDIHRQLIRRNNIKEGLVYLQITRGVADRDFAFPPEQTEQTIVAFTQQKTLINNPAAVGGIKIITLADLRWGRCDIKTVQLLCASLGKMEAKTHGADDAWLLADGYVTEGTSNNAYIVNGDGVIITRNLSHRILGGITRKAVLKCAAELDMKVEERPFSPEEAKQAHEAFCTSATTFVMPVVEIDGHKIGTGTPGPVAKSLRKIYISESLKSAI</sequence>
<keyword evidence="3" id="KW-0663">Pyridoxal phosphate</keyword>
<dbReference type="Pfam" id="PF01063">
    <property type="entry name" value="Aminotran_4"/>
    <property type="match status" value="1"/>
</dbReference>
<dbReference type="SUPFAM" id="SSF56752">
    <property type="entry name" value="D-aminoacid aminotransferase-like PLP-dependent enzymes"/>
    <property type="match status" value="1"/>
</dbReference>
<organism evidence="4">
    <name type="scientific">hydrothermal vent metagenome</name>
    <dbReference type="NCBI Taxonomy" id="652676"/>
    <lineage>
        <taxon>unclassified sequences</taxon>
        <taxon>metagenomes</taxon>
        <taxon>ecological metagenomes</taxon>
    </lineage>
</organism>
<evidence type="ECO:0000256" key="1">
    <source>
        <dbReference type="ARBA" id="ARBA00001933"/>
    </source>
</evidence>
<evidence type="ECO:0000313" key="4">
    <source>
        <dbReference type="EMBL" id="VAW20143.1"/>
    </source>
</evidence>
<dbReference type="CDD" id="cd01558">
    <property type="entry name" value="D-AAT_like"/>
    <property type="match status" value="1"/>
</dbReference>
<dbReference type="Gene3D" id="3.20.10.10">
    <property type="entry name" value="D-amino Acid Aminotransferase, subunit A, domain 2"/>
    <property type="match status" value="1"/>
</dbReference>
<evidence type="ECO:0000256" key="2">
    <source>
        <dbReference type="ARBA" id="ARBA00009320"/>
    </source>
</evidence>
<dbReference type="PANTHER" id="PTHR42743:SF11">
    <property type="entry name" value="AMINODEOXYCHORISMATE LYASE"/>
    <property type="match status" value="1"/>
</dbReference>
<dbReference type="EC" id="2.6.1.21" evidence="4"/>
<dbReference type="AlphaFoldDB" id="A0A3B0TVB0"/>
<dbReference type="InterPro" id="IPR043131">
    <property type="entry name" value="BCAT-like_N"/>
</dbReference>
<dbReference type="InterPro" id="IPR018300">
    <property type="entry name" value="Aminotrans_IV_CS"/>
</dbReference>
<comment type="cofactor">
    <cofactor evidence="1">
        <name>pyridoxal 5'-phosphate</name>
        <dbReference type="ChEBI" id="CHEBI:597326"/>
    </cofactor>
</comment>
<protein>
    <submittedName>
        <fullName evidence="4">D-alanine aminotransferase</fullName>
        <ecNumber evidence="4">2.6.1.21</ecNumber>
    </submittedName>
</protein>
<keyword evidence="4" id="KW-0032">Aminotransferase</keyword>
<dbReference type="PROSITE" id="PS00770">
    <property type="entry name" value="AA_TRANSFER_CLASS_4"/>
    <property type="match status" value="1"/>
</dbReference>
<reference evidence="4" key="1">
    <citation type="submission" date="2018-06" db="EMBL/GenBank/DDBJ databases">
        <authorList>
            <person name="Zhirakovskaya E."/>
        </authorList>
    </citation>
    <scope>NUCLEOTIDE SEQUENCE</scope>
</reference>
<dbReference type="InterPro" id="IPR050571">
    <property type="entry name" value="Class-IV_PLP-Dep_Aminotrnsfr"/>
</dbReference>
<dbReference type="NCBIfam" id="NF005209">
    <property type="entry name" value="PRK06680.1"/>
    <property type="match status" value="1"/>
</dbReference>
<dbReference type="FunFam" id="3.20.10.10:FF:000002">
    <property type="entry name" value="D-alanine aminotransferase"/>
    <property type="match status" value="1"/>
</dbReference>
<proteinExistence type="inferred from homology"/>
<dbReference type="Gene3D" id="3.30.470.10">
    <property type="match status" value="1"/>
</dbReference>
<comment type="similarity">
    <text evidence="2">Belongs to the class-IV pyridoxal-phosphate-dependent aminotransferase family.</text>
</comment>
<gene>
    <name evidence="4" type="ORF">MNBD_ALPHA12-2053</name>
</gene>
<accession>A0A3B0TVB0</accession>
<dbReference type="EMBL" id="UOEO01000131">
    <property type="protein sequence ID" value="VAW20143.1"/>
    <property type="molecule type" value="Genomic_DNA"/>
</dbReference>
<dbReference type="InterPro" id="IPR043132">
    <property type="entry name" value="BCAT-like_C"/>
</dbReference>